<comment type="caution">
    <text evidence="3">The sequence shown here is derived from an EMBL/GenBank/DDBJ whole genome shotgun (WGS) entry which is preliminary data.</text>
</comment>
<keyword evidence="5" id="KW-1185">Reference proteome</keyword>
<evidence type="ECO:0000313" key="5">
    <source>
        <dbReference type="Proteomes" id="UP001139409"/>
    </source>
</evidence>
<dbReference type="RefSeq" id="WP_225697731.1">
    <property type="nucleotide sequence ID" value="NZ_JAIXNE010000002.1"/>
</dbReference>
<dbReference type="Pfam" id="PF14229">
    <property type="entry name" value="DUF4332"/>
    <property type="match status" value="1"/>
</dbReference>
<organism evidence="3 5">
    <name type="scientific">Fulvivirga sedimenti</name>
    <dbReference type="NCBI Taxonomy" id="2879465"/>
    <lineage>
        <taxon>Bacteria</taxon>
        <taxon>Pseudomonadati</taxon>
        <taxon>Bacteroidota</taxon>
        <taxon>Cytophagia</taxon>
        <taxon>Cytophagales</taxon>
        <taxon>Fulvivirgaceae</taxon>
        <taxon>Fulvivirga</taxon>
    </lineage>
</organism>
<reference evidence="3" key="1">
    <citation type="submission" date="2021-09" db="EMBL/GenBank/DDBJ databases">
        <title>Fulvivirga sp. isolated from coastal sediment.</title>
        <authorList>
            <person name="Yu H."/>
        </authorList>
    </citation>
    <scope>NUCLEOTIDE SEQUENCE</scope>
    <source>
        <strain evidence="3">1062</strain>
    </source>
</reference>
<sequence>MAKISDIEGIGPALEKKLAKAGIKSVNGLLKTCCDKKGRKAVAETTGIDESKLLKFANMADLYRVKGVGSEYSELLEAAGVDTVKELRTRKPENLHAKMVEVNAKKKLVRQLPSLSKVQAFVEHAKTLDPVITH</sequence>
<name>A0A9X1HPY6_9BACT</name>
<evidence type="ECO:0000313" key="3">
    <source>
        <dbReference type="EMBL" id="MCA6075795.1"/>
    </source>
</evidence>
<dbReference type="Gene3D" id="1.10.150.20">
    <property type="entry name" value="5' to 3' exonuclease, C-terminal subdomain"/>
    <property type="match status" value="2"/>
</dbReference>
<evidence type="ECO:0000313" key="2">
    <source>
        <dbReference type="EMBL" id="MCA6074618.1"/>
    </source>
</evidence>
<dbReference type="Proteomes" id="UP001139409">
    <property type="component" value="Unassembled WGS sequence"/>
</dbReference>
<protein>
    <submittedName>
        <fullName evidence="3">DUF4332 domain-containing protein</fullName>
    </submittedName>
</protein>
<proteinExistence type="predicted"/>
<dbReference type="EMBL" id="JAIXNE010000004">
    <property type="protein sequence ID" value="MCA6076923.1"/>
    <property type="molecule type" value="Genomic_DNA"/>
</dbReference>
<evidence type="ECO:0000313" key="4">
    <source>
        <dbReference type="EMBL" id="MCA6076923.1"/>
    </source>
</evidence>
<dbReference type="InterPro" id="IPR025567">
    <property type="entry name" value="DUF4332"/>
</dbReference>
<dbReference type="EMBL" id="JAIXNE010000003">
    <property type="protein sequence ID" value="MCA6075795.1"/>
    <property type="molecule type" value="Genomic_DNA"/>
</dbReference>
<dbReference type="AlphaFoldDB" id="A0A9X1HPY6"/>
<gene>
    <name evidence="2" type="ORF">LDX50_07040</name>
    <name evidence="3" type="ORF">LDX50_13010</name>
    <name evidence="4" type="ORF">LDX50_18730</name>
</gene>
<accession>A0A9X1HPY6</accession>
<feature type="domain" description="DUF4332" evidence="1">
    <location>
        <begin position="8"/>
        <end position="128"/>
    </location>
</feature>
<evidence type="ECO:0000259" key="1">
    <source>
        <dbReference type="Pfam" id="PF14229"/>
    </source>
</evidence>
<dbReference type="EMBL" id="JAIXNE010000002">
    <property type="protein sequence ID" value="MCA6074618.1"/>
    <property type="molecule type" value="Genomic_DNA"/>
</dbReference>